<dbReference type="InterPro" id="IPR014030">
    <property type="entry name" value="Ketoacyl_synth_N"/>
</dbReference>
<name>A0A3N0AFR1_9ACTN</name>
<comment type="pathway">
    <text evidence="1 14">Lipid metabolism; fatty acid biosynthesis.</text>
</comment>
<keyword evidence="8" id="KW-0443">Lipid metabolism</keyword>
<dbReference type="InterPro" id="IPR020841">
    <property type="entry name" value="PKS_Beta-ketoAc_synthase_dom"/>
</dbReference>
<organism evidence="18 19">
    <name type="scientific">Slackia faecicanis</name>
    <dbReference type="NCBI Taxonomy" id="255723"/>
    <lineage>
        <taxon>Bacteria</taxon>
        <taxon>Bacillati</taxon>
        <taxon>Actinomycetota</taxon>
        <taxon>Coriobacteriia</taxon>
        <taxon>Eggerthellales</taxon>
        <taxon>Eggerthellaceae</taxon>
        <taxon>Slackia</taxon>
    </lineage>
</organism>
<dbReference type="OrthoDB" id="9808669at2"/>
<dbReference type="GO" id="GO:0006633">
    <property type="term" value="P:fatty acid biosynthetic process"/>
    <property type="evidence" value="ECO:0007669"/>
    <property type="project" value="UniProtKB-UniRule"/>
</dbReference>
<reference evidence="19" key="1">
    <citation type="submission" date="2018-05" db="EMBL/GenBank/DDBJ databases">
        <title>Genome Sequencing of selected type strains of the family Eggerthellaceae.</title>
        <authorList>
            <person name="Danylec N."/>
            <person name="Stoll D.A."/>
            <person name="Doetsch A."/>
            <person name="Huch M."/>
        </authorList>
    </citation>
    <scope>NUCLEOTIDE SEQUENCE [LARGE SCALE GENOMIC DNA]</scope>
    <source>
        <strain evidence="19">DSM 17537</strain>
    </source>
</reference>
<dbReference type="PANTHER" id="PTHR11712:SF336">
    <property type="entry name" value="3-OXOACYL-[ACYL-CARRIER-PROTEIN] SYNTHASE, MITOCHONDRIAL"/>
    <property type="match status" value="1"/>
</dbReference>
<evidence type="ECO:0000256" key="10">
    <source>
        <dbReference type="ARBA" id="ARBA00023315"/>
    </source>
</evidence>
<evidence type="ECO:0000259" key="17">
    <source>
        <dbReference type="PROSITE" id="PS52004"/>
    </source>
</evidence>
<dbReference type="UniPathway" id="UPA00094"/>
<dbReference type="InterPro" id="IPR000794">
    <property type="entry name" value="Beta-ketoacyl_synthase"/>
</dbReference>
<dbReference type="InterPro" id="IPR017568">
    <property type="entry name" value="3-oxoacyl-ACP_synth-2"/>
</dbReference>
<keyword evidence="9 14" id="KW-0275">Fatty acid biosynthesis</keyword>
<evidence type="ECO:0000256" key="4">
    <source>
        <dbReference type="ARBA" id="ARBA00014657"/>
    </source>
</evidence>
<protein>
    <recommendedName>
        <fullName evidence="4 14">3-oxoacyl-[acyl-carrier-protein] synthase 2</fullName>
        <ecNumber evidence="3 14">2.3.1.179</ecNumber>
    </recommendedName>
</protein>
<evidence type="ECO:0000256" key="6">
    <source>
        <dbReference type="ARBA" id="ARBA00022679"/>
    </source>
</evidence>
<keyword evidence="7" id="KW-0276">Fatty acid metabolism</keyword>
<feature type="domain" description="Ketosynthase family 3 (KS3)" evidence="17">
    <location>
        <begin position="10"/>
        <end position="418"/>
    </location>
</feature>
<evidence type="ECO:0000256" key="13">
    <source>
        <dbReference type="ARBA" id="ARBA00047659"/>
    </source>
</evidence>
<evidence type="ECO:0000256" key="5">
    <source>
        <dbReference type="ARBA" id="ARBA00022516"/>
    </source>
</evidence>
<dbReference type="AlphaFoldDB" id="A0A3N0AFR1"/>
<evidence type="ECO:0000313" key="19">
    <source>
        <dbReference type="Proteomes" id="UP000267368"/>
    </source>
</evidence>
<keyword evidence="19" id="KW-1185">Reference proteome</keyword>
<dbReference type="GO" id="GO:0004315">
    <property type="term" value="F:3-oxoacyl-[acyl-carrier-protein] synthase activity"/>
    <property type="evidence" value="ECO:0007669"/>
    <property type="project" value="UniProtKB-UniRule"/>
</dbReference>
<evidence type="ECO:0000256" key="7">
    <source>
        <dbReference type="ARBA" id="ARBA00022832"/>
    </source>
</evidence>
<dbReference type="SMART" id="SM00825">
    <property type="entry name" value="PKS_KS"/>
    <property type="match status" value="1"/>
</dbReference>
<comment type="catalytic activity">
    <reaction evidence="12 14">
        <text>(9Z)-hexadecenoyl-[ACP] + malonyl-[ACP] + H(+) = 3-oxo-(11Z)-octadecenoyl-[ACP] + holo-[ACP] + CO2</text>
        <dbReference type="Rhea" id="RHEA:55040"/>
        <dbReference type="Rhea" id="RHEA-COMP:9623"/>
        <dbReference type="Rhea" id="RHEA-COMP:9685"/>
        <dbReference type="Rhea" id="RHEA-COMP:10800"/>
        <dbReference type="Rhea" id="RHEA-COMP:14074"/>
        <dbReference type="ChEBI" id="CHEBI:15378"/>
        <dbReference type="ChEBI" id="CHEBI:16526"/>
        <dbReference type="ChEBI" id="CHEBI:64479"/>
        <dbReference type="ChEBI" id="CHEBI:78449"/>
        <dbReference type="ChEBI" id="CHEBI:83989"/>
        <dbReference type="ChEBI" id="CHEBI:138538"/>
        <dbReference type="EC" id="2.3.1.179"/>
    </reaction>
</comment>
<accession>A0A3N0AFR1</accession>
<evidence type="ECO:0000256" key="15">
    <source>
        <dbReference type="PIRSR" id="PIRSR000447-1"/>
    </source>
</evidence>
<dbReference type="PANTHER" id="PTHR11712">
    <property type="entry name" value="POLYKETIDE SYNTHASE-RELATED"/>
    <property type="match status" value="1"/>
</dbReference>
<keyword evidence="6 14" id="KW-0808">Transferase</keyword>
<dbReference type="NCBIfam" id="NF005589">
    <property type="entry name" value="PRK07314.1"/>
    <property type="match status" value="1"/>
</dbReference>
<evidence type="ECO:0000256" key="16">
    <source>
        <dbReference type="RuleBase" id="RU003694"/>
    </source>
</evidence>
<dbReference type="InterPro" id="IPR018201">
    <property type="entry name" value="Ketoacyl_synth_AS"/>
</dbReference>
<dbReference type="FunFam" id="3.40.47.10:FF:000018">
    <property type="entry name" value="3-oxoacyl-[acyl-carrier-protein] synthase 2"/>
    <property type="match status" value="1"/>
</dbReference>
<evidence type="ECO:0000256" key="8">
    <source>
        <dbReference type="ARBA" id="ARBA00023098"/>
    </source>
</evidence>
<dbReference type="RefSeq" id="WP_123197757.1">
    <property type="nucleotide sequence ID" value="NZ_QICB01000002.1"/>
</dbReference>
<comment type="function">
    <text evidence="11 14">Involved in the type II fatty acid elongation cycle. Catalyzes the elongation of a wide range of acyl-ACP by the addition of two carbons from malonyl-ACP to an acyl acceptor. Can efficiently catalyze the conversion of palmitoleoyl-ACP (cis-hexadec-9-enoyl-ACP) to cis-vaccenoyl-ACP (cis-octadec-11-enoyl-ACP), an essential step in the thermal regulation of fatty acid composition.</text>
</comment>
<dbReference type="NCBIfam" id="TIGR03150">
    <property type="entry name" value="fabF"/>
    <property type="match status" value="1"/>
</dbReference>
<comment type="caution">
    <text evidence="18">The sequence shown here is derived from an EMBL/GenBank/DDBJ whole genome shotgun (WGS) entry which is preliminary data.</text>
</comment>
<keyword evidence="10 14" id="KW-0012">Acyltransferase</keyword>
<dbReference type="PROSITE" id="PS00606">
    <property type="entry name" value="KS3_1"/>
    <property type="match status" value="1"/>
</dbReference>
<proteinExistence type="inferred from homology"/>
<sequence length="421" mass="42255">MTDTRKPDGTHRVAITGTGALSPAGVGVDALMDAVNEGRSCIAPIARFGTEGYPATLAAEIPSFDPVACGLSKKEARRFAPFVQYAIVAADEAMAESGLSMEDEDPTRVACVWGSGIGGLLEFESACAALHERGPKKVSPLFIPTMIENMAAGNLSIRYGMKGDCLSIVTACATGAHCVGEAYRLIRHGYADAALAGGSEESISPVCLAGFGNLGALCTSDDPAASAMPFDANRSGFVPGEGAGALVLESFEHALARGAHIIAEVAGFGSTGDAYHMTAPDPSGEGAVRAMRAALAEGGFEPSDVGHLNAHGTSTKANDAMEAAALAALVGADAQTPVTSVKGTVGHMMGAAGAIEAIVCALSAANGTVPPTAGTREVDPACPVNVVTGSLLRTGPQAVALSNSLGFGGHNASLAIAPFEG</sequence>
<dbReference type="SUPFAM" id="SSF53901">
    <property type="entry name" value="Thiolase-like"/>
    <property type="match status" value="2"/>
</dbReference>
<dbReference type="InterPro" id="IPR014031">
    <property type="entry name" value="Ketoacyl_synth_C"/>
</dbReference>
<dbReference type="PIRSF" id="PIRSF000447">
    <property type="entry name" value="KAS_II"/>
    <property type="match status" value="1"/>
</dbReference>
<evidence type="ECO:0000256" key="2">
    <source>
        <dbReference type="ARBA" id="ARBA00008467"/>
    </source>
</evidence>
<dbReference type="Pfam" id="PF02801">
    <property type="entry name" value="Ketoacyl-synt_C"/>
    <property type="match status" value="1"/>
</dbReference>
<keyword evidence="5 14" id="KW-0444">Lipid biosynthesis</keyword>
<evidence type="ECO:0000256" key="14">
    <source>
        <dbReference type="PIRNR" id="PIRNR000447"/>
    </source>
</evidence>
<comment type="catalytic activity">
    <reaction evidence="13 14">
        <text>a fatty acyl-[ACP] + malonyl-[ACP] + H(+) = a 3-oxoacyl-[ACP] + holo-[ACP] + CO2</text>
        <dbReference type="Rhea" id="RHEA:22836"/>
        <dbReference type="Rhea" id="RHEA-COMP:9623"/>
        <dbReference type="Rhea" id="RHEA-COMP:9685"/>
        <dbReference type="Rhea" id="RHEA-COMP:9916"/>
        <dbReference type="Rhea" id="RHEA-COMP:14125"/>
        <dbReference type="ChEBI" id="CHEBI:15378"/>
        <dbReference type="ChEBI" id="CHEBI:16526"/>
        <dbReference type="ChEBI" id="CHEBI:64479"/>
        <dbReference type="ChEBI" id="CHEBI:78449"/>
        <dbReference type="ChEBI" id="CHEBI:78776"/>
        <dbReference type="ChEBI" id="CHEBI:138651"/>
    </reaction>
</comment>
<dbReference type="CDD" id="cd00834">
    <property type="entry name" value="KAS_I_II"/>
    <property type="match status" value="1"/>
</dbReference>
<dbReference type="Proteomes" id="UP000267368">
    <property type="component" value="Unassembled WGS sequence"/>
</dbReference>
<dbReference type="InterPro" id="IPR016039">
    <property type="entry name" value="Thiolase-like"/>
</dbReference>
<evidence type="ECO:0000256" key="12">
    <source>
        <dbReference type="ARBA" id="ARBA00047318"/>
    </source>
</evidence>
<evidence type="ECO:0000256" key="1">
    <source>
        <dbReference type="ARBA" id="ARBA00005194"/>
    </source>
</evidence>
<evidence type="ECO:0000313" key="18">
    <source>
        <dbReference type="EMBL" id="RNL20656.1"/>
    </source>
</evidence>
<gene>
    <name evidence="18" type="primary">fabF</name>
    <name evidence="18" type="ORF">DMP07_03480</name>
</gene>
<evidence type="ECO:0000256" key="3">
    <source>
        <dbReference type="ARBA" id="ARBA00012356"/>
    </source>
</evidence>
<feature type="active site" description="For beta-ketoacyl synthase activity" evidence="15">
    <location>
        <position position="172"/>
    </location>
</feature>
<dbReference type="Gene3D" id="3.40.47.10">
    <property type="match status" value="2"/>
</dbReference>
<evidence type="ECO:0000256" key="9">
    <source>
        <dbReference type="ARBA" id="ARBA00023160"/>
    </source>
</evidence>
<evidence type="ECO:0000256" key="11">
    <source>
        <dbReference type="ARBA" id="ARBA00024006"/>
    </source>
</evidence>
<dbReference type="EMBL" id="QICB01000002">
    <property type="protein sequence ID" value="RNL20656.1"/>
    <property type="molecule type" value="Genomic_DNA"/>
</dbReference>
<dbReference type="EC" id="2.3.1.179" evidence="3 14"/>
<dbReference type="Pfam" id="PF00109">
    <property type="entry name" value="ketoacyl-synt"/>
    <property type="match status" value="1"/>
</dbReference>
<dbReference type="PROSITE" id="PS52004">
    <property type="entry name" value="KS3_2"/>
    <property type="match status" value="1"/>
</dbReference>
<comment type="similarity">
    <text evidence="2 14 16">Belongs to the thiolase-like superfamily. Beta-ketoacyl-ACP synthases family.</text>
</comment>